<evidence type="ECO:0000256" key="5">
    <source>
        <dbReference type="ARBA" id="ARBA00047806"/>
    </source>
</evidence>
<evidence type="ECO:0000256" key="2">
    <source>
        <dbReference type="ARBA" id="ARBA00012502"/>
    </source>
</evidence>
<dbReference type="FunFam" id="3.30.1060.10:FF:000006">
    <property type="entry name" value="Peptide methionine sulfoxide reductase"/>
    <property type="match status" value="1"/>
</dbReference>
<protein>
    <recommendedName>
        <fullName evidence="2">peptide-methionine (S)-S-oxide reductase</fullName>
        <ecNumber evidence="2">1.8.4.11</ecNumber>
    </recommendedName>
    <alternativeName>
        <fullName evidence="4">Peptide-methionine (S)-S-oxide reductase</fullName>
    </alternativeName>
</protein>
<feature type="chain" id="PRO_5033268546" description="peptide-methionine (S)-S-oxide reductase" evidence="7">
    <location>
        <begin position="17"/>
        <end position="198"/>
    </location>
</feature>
<dbReference type="NCBIfam" id="TIGR00401">
    <property type="entry name" value="msrA"/>
    <property type="match status" value="1"/>
</dbReference>
<sequence>MLRSSLLLRHLSSATAAMPAVSPTLKTTASSELLTVAAGCFWGVEHMYRKHFADKGLVDAKVGYSGGNTEDPSYRKVCSGTTGHAEALQVSFEPAKVSYEQLVDFFFKIHDPTQANGQGPDIGSQYRSAIFTHSSEQQKIAEGVKQKLQDTWFKDPIATDIEPIQNWWDAEDYHQEYLFKEPGGYQCPTHFYRNTPQK</sequence>
<accession>A0A1D8NJ80</accession>
<keyword evidence="3" id="KW-0560">Oxidoreductase</keyword>
<dbReference type="PANTHER" id="PTHR43774">
    <property type="entry name" value="PEPTIDE METHIONINE SULFOXIDE REDUCTASE"/>
    <property type="match status" value="1"/>
</dbReference>
<evidence type="ECO:0000313" key="11">
    <source>
        <dbReference type="Proteomes" id="UP000182444"/>
    </source>
</evidence>
<dbReference type="Pfam" id="PF01625">
    <property type="entry name" value="PMSR"/>
    <property type="match status" value="1"/>
</dbReference>
<evidence type="ECO:0000259" key="8">
    <source>
        <dbReference type="Pfam" id="PF01625"/>
    </source>
</evidence>
<dbReference type="HAMAP" id="MF_01401">
    <property type="entry name" value="MsrA"/>
    <property type="match status" value="1"/>
</dbReference>
<dbReference type="eggNOG" id="KOG1635">
    <property type="taxonomic scope" value="Eukaryota"/>
</dbReference>
<organism evidence="9 11">
    <name type="scientific">Yarrowia lipolytica</name>
    <name type="common">Candida lipolytica</name>
    <dbReference type="NCBI Taxonomy" id="4952"/>
    <lineage>
        <taxon>Eukaryota</taxon>
        <taxon>Fungi</taxon>
        <taxon>Dikarya</taxon>
        <taxon>Ascomycota</taxon>
        <taxon>Saccharomycotina</taxon>
        <taxon>Dipodascomycetes</taxon>
        <taxon>Dipodascales</taxon>
        <taxon>Dipodascales incertae sedis</taxon>
        <taxon>Yarrowia</taxon>
    </lineage>
</organism>
<reference evidence="10 12" key="2">
    <citation type="submission" date="2018-07" db="EMBL/GenBank/DDBJ databases">
        <title>Draft Genome Assemblies for Five Robust Yarrowia lipolytica Strains Exhibiting High Lipid Production and Pentose Sugar Utilization and Sugar Alcohol Secretion from Undetoxified Lignocellulosic Biomass Hydrolysates.</title>
        <authorList>
            <consortium name="DOE Joint Genome Institute"/>
            <person name="Walker C."/>
            <person name="Ryu S."/>
            <person name="Na H."/>
            <person name="Zane M."/>
            <person name="LaButti K."/>
            <person name="Lipzen A."/>
            <person name="Haridas S."/>
            <person name="Barry K."/>
            <person name="Grigoriev I.V."/>
            <person name="Quarterman J."/>
            <person name="Slininger P."/>
            <person name="Dien B."/>
            <person name="Trinh C.T."/>
        </authorList>
    </citation>
    <scope>NUCLEOTIDE SEQUENCE [LARGE SCALE GENOMIC DNA]</scope>
    <source>
        <strain evidence="10 12">YB392</strain>
    </source>
</reference>
<dbReference type="InterPro" id="IPR036509">
    <property type="entry name" value="Met_Sox_Rdtase_MsrA_sf"/>
</dbReference>
<evidence type="ECO:0000256" key="6">
    <source>
        <dbReference type="ARBA" id="ARBA00048782"/>
    </source>
</evidence>
<dbReference type="EC" id="1.8.4.11" evidence="2"/>
<dbReference type="GO" id="GO:0034599">
    <property type="term" value="P:cellular response to oxidative stress"/>
    <property type="evidence" value="ECO:0007669"/>
    <property type="project" value="UniProtKB-ARBA"/>
</dbReference>
<dbReference type="GO" id="GO:0008113">
    <property type="term" value="F:peptide-methionine (S)-S-oxide reductase activity"/>
    <property type="evidence" value="ECO:0007669"/>
    <property type="project" value="UniProtKB-EC"/>
</dbReference>
<comment type="similarity">
    <text evidence="1">Belongs to the MsrA Met sulfoxide reductase family.</text>
</comment>
<dbReference type="VEuPathDB" id="FungiDB:YALI0_E20119g"/>
<dbReference type="EMBL" id="KZ859149">
    <property type="protein sequence ID" value="RDW22801.1"/>
    <property type="molecule type" value="Genomic_DNA"/>
</dbReference>
<dbReference type="VEuPathDB" id="FungiDB:YALI1_E23961g"/>
<comment type="catalytic activity">
    <reaction evidence="6">
        <text>[thioredoxin]-disulfide + L-methionine + H2O = L-methionine (S)-S-oxide + [thioredoxin]-dithiol</text>
        <dbReference type="Rhea" id="RHEA:19993"/>
        <dbReference type="Rhea" id="RHEA-COMP:10698"/>
        <dbReference type="Rhea" id="RHEA-COMP:10700"/>
        <dbReference type="ChEBI" id="CHEBI:15377"/>
        <dbReference type="ChEBI" id="CHEBI:29950"/>
        <dbReference type="ChEBI" id="CHEBI:50058"/>
        <dbReference type="ChEBI" id="CHEBI:57844"/>
        <dbReference type="ChEBI" id="CHEBI:58772"/>
        <dbReference type="EC" id="1.8.4.11"/>
    </reaction>
</comment>
<evidence type="ECO:0000256" key="7">
    <source>
        <dbReference type="SAM" id="SignalP"/>
    </source>
</evidence>
<dbReference type="SUPFAM" id="SSF55068">
    <property type="entry name" value="Peptide methionine sulfoxide reductase"/>
    <property type="match status" value="1"/>
</dbReference>
<evidence type="ECO:0000256" key="4">
    <source>
        <dbReference type="ARBA" id="ARBA00030643"/>
    </source>
</evidence>
<name>A0A1D8NJ80_YARLL</name>
<feature type="domain" description="Peptide methionine sulphoxide reductase MsrA" evidence="8">
    <location>
        <begin position="35"/>
        <end position="187"/>
    </location>
</feature>
<dbReference type="EMBL" id="CP017557">
    <property type="protein sequence ID" value="AOW05685.1"/>
    <property type="molecule type" value="Genomic_DNA"/>
</dbReference>
<proteinExistence type="inferred from homology"/>
<dbReference type="KEGG" id="yli:2911803"/>
<evidence type="ECO:0000313" key="10">
    <source>
        <dbReference type="EMBL" id="RDW22801.1"/>
    </source>
</evidence>
<dbReference type="Proteomes" id="UP000182444">
    <property type="component" value="Chromosome 1E"/>
</dbReference>
<dbReference type="Gene3D" id="3.30.1060.10">
    <property type="entry name" value="Peptide methionine sulphoxide reductase MsrA"/>
    <property type="match status" value="1"/>
</dbReference>
<dbReference type="AlphaFoldDB" id="A0A1D8NJ80"/>
<dbReference type="Proteomes" id="UP000256601">
    <property type="component" value="Unassembled WGS sequence"/>
</dbReference>
<comment type="catalytic activity">
    <reaction evidence="5">
        <text>L-methionyl-[protein] + [thioredoxin]-disulfide + H2O = L-methionyl-(S)-S-oxide-[protein] + [thioredoxin]-dithiol</text>
        <dbReference type="Rhea" id="RHEA:14217"/>
        <dbReference type="Rhea" id="RHEA-COMP:10698"/>
        <dbReference type="Rhea" id="RHEA-COMP:10700"/>
        <dbReference type="Rhea" id="RHEA-COMP:12313"/>
        <dbReference type="Rhea" id="RHEA-COMP:12315"/>
        <dbReference type="ChEBI" id="CHEBI:15377"/>
        <dbReference type="ChEBI" id="CHEBI:16044"/>
        <dbReference type="ChEBI" id="CHEBI:29950"/>
        <dbReference type="ChEBI" id="CHEBI:44120"/>
        <dbReference type="ChEBI" id="CHEBI:50058"/>
        <dbReference type="EC" id="1.8.4.11"/>
    </reaction>
</comment>
<dbReference type="InterPro" id="IPR002569">
    <property type="entry name" value="Met_Sox_Rdtase_MsrA_dom"/>
</dbReference>
<feature type="signal peptide" evidence="7">
    <location>
        <begin position="1"/>
        <end position="16"/>
    </location>
</feature>
<dbReference type="PANTHER" id="PTHR43774:SF1">
    <property type="entry name" value="PEPTIDE METHIONINE SULFOXIDE REDUCTASE MSRA 2"/>
    <property type="match status" value="1"/>
</dbReference>
<evidence type="ECO:0000256" key="3">
    <source>
        <dbReference type="ARBA" id="ARBA00023002"/>
    </source>
</evidence>
<evidence type="ECO:0000313" key="12">
    <source>
        <dbReference type="Proteomes" id="UP000256601"/>
    </source>
</evidence>
<gene>
    <name evidence="10" type="ORF">B0I71DRAFT_136974</name>
    <name evidence="9" type="ORF">YALI1_E23961g</name>
</gene>
<reference evidence="9 11" key="1">
    <citation type="journal article" date="2016" name="PLoS ONE">
        <title>Sequence Assembly of Yarrowia lipolytica Strain W29/CLIB89 Shows Transposable Element Diversity.</title>
        <authorList>
            <person name="Magnan C."/>
            <person name="Yu J."/>
            <person name="Chang I."/>
            <person name="Jahn E."/>
            <person name="Kanomata Y."/>
            <person name="Wu J."/>
            <person name="Zeller M."/>
            <person name="Oakes M."/>
            <person name="Baldi P."/>
            <person name="Sandmeyer S."/>
        </authorList>
    </citation>
    <scope>NUCLEOTIDE SEQUENCE [LARGE SCALE GENOMIC DNA]</scope>
    <source>
        <strain evidence="9">CLIB89</strain>
        <strain evidence="11">CLIB89(W29)</strain>
    </source>
</reference>
<evidence type="ECO:0000313" key="9">
    <source>
        <dbReference type="EMBL" id="AOW05685.1"/>
    </source>
</evidence>
<evidence type="ECO:0000256" key="1">
    <source>
        <dbReference type="ARBA" id="ARBA00005591"/>
    </source>
</evidence>
<keyword evidence="7" id="KW-0732">Signal</keyword>